<protein>
    <recommendedName>
        <fullName evidence="5">UPAR/Ly6 domain-containing protein</fullName>
    </recommendedName>
</protein>
<keyword evidence="2" id="KW-0732">Signal</keyword>
<dbReference type="STRING" id="7167.A0A182FE00"/>
<name>A0A182FE00_ANOAL</name>
<feature type="chain" id="PRO_5043556801" description="UPAR/Ly6 domain-containing protein" evidence="2">
    <location>
        <begin position="26"/>
        <end position="400"/>
    </location>
</feature>
<organism evidence="3 4">
    <name type="scientific">Anopheles albimanus</name>
    <name type="common">New world malaria mosquito</name>
    <dbReference type="NCBI Taxonomy" id="7167"/>
    <lineage>
        <taxon>Eukaryota</taxon>
        <taxon>Metazoa</taxon>
        <taxon>Ecdysozoa</taxon>
        <taxon>Arthropoda</taxon>
        <taxon>Hexapoda</taxon>
        <taxon>Insecta</taxon>
        <taxon>Pterygota</taxon>
        <taxon>Neoptera</taxon>
        <taxon>Endopterygota</taxon>
        <taxon>Diptera</taxon>
        <taxon>Nematocera</taxon>
        <taxon>Culicoidea</taxon>
        <taxon>Culicidae</taxon>
        <taxon>Anophelinae</taxon>
        <taxon>Anopheles</taxon>
    </lineage>
</organism>
<reference evidence="3" key="2">
    <citation type="submission" date="2022-08" db="UniProtKB">
        <authorList>
            <consortium name="EnsemblMetazoa"/>
        </authorList>
    </citation>
    <scope>IDENTIFICATION</scope>
    <source>
        <strain evidence="3">STECLA/ALBI9_A</strain>
    </source>
</reference>
<accession>A0A182FE00</accession>
<feature type="compositionally biased region" description="Polar residues" evidence="1">
    <location>
        <begin position="357"/>
        <end position="375"/>
    </location>
</feature>
<evidence type="ECO:0000313" key="4">
    <source>
        <dbReference type="Proteomes" id="UP000069272"/>
    </source>
</evidence>
<proteinExistence type="predicted"/>
<dbReference type="VEuPathDB" id="VectorBase:AALB004741"/>
<dbReference type="Proteomes" id="UP000069272">
    <property type="component" value="Chromosome 3L"/>
</dbReference>
<dbReference type="AlphaFoldDB" id="A0A182FE00"/>
<feature type="signal peptide" evidence="2">
    <location>
        <begin position="1"/>
        <end position="25"/>
    </location>
</feature>
<reference evidence="3 4" key="1">
    <citation type="journal article" date="2017" name="G3 (Bethesda)">
        <title>The Physical Genome Mapping of Anopheles albimanus Corrected Scaffold Misassemblies and Identified Interarm Rearrangements in Genus Anopheles.</title>
        <authorList>
            <person name="Artemov G.N."/>
            <person name="Peery A.N."/>
            <person name="Jiang X."/>
            <person name="Tu Z."/>
            <person name="Stegniy V.N."/>
            <person name="Sharakhova M.V."/>
            <person name="Sharakhov I.V."/>
        </authorList>
    </citation>
    <scope>NUCLEOTIDE SEQUENCE [LARGE SCALE GENOMIC DNA]</scope>
    <source>
        <strain evidence="3 4">ALBI9_A</strain>
    </source>
</reference>
<dbReference type="VEuPathDB" id="VectorBase:AALB20_032307"/>
<sequence>MNPIDSSLVVLLIVCISTIFDQAGAVQENSTHEAKPHNGHQLLCHVCWSTVSTVNCQNVSKSEPCTPTGMETVVGKLAPQNVSSSPTELTLPGGAAGSKQDAVRYRCFTLTYTAPTTAEADHQSAIYAKGCTTISFDPCAGLQGGNASCTFCAGNNCNAAASDKKMIAARSKATATVTSSSSCWLLAMALISYSSCPPVSRERSGMAKLESIPVSALVVLAMMVGSGWSLICRNCISRESFAKCELMGPQVNCTAQLVNETHARFFDDNPTLLPGNETEFKCFRINGWRKGVNGTDTGLRGFSQGCTFISTDFCKGWGGTLNITGCTTCTKDNCDQEPSIPTVAPPVTNVPTNPPTGSTQPSTIATTKKPSNGATGQMHRQVPLGAVILVLMNLILGVRN</sequence>
<dbReference type="VEuPathDB" id="VectorBase:AALB20_036679"/>
<evidence type="ECO:0000256" key="1">
    <source>
        <dbReference type="SAM" id="MobiDB-lite"/>
    </source>
</evidence>
<dbReference type="EnsemblMetazoa" id="AALB004741-RA">
    <property type="protein sequence ID" value="AALB004741-PA"/>
    <property type="gene ID" value="AALB004741"/>
</dbReference>
<evidence type="ECO:0000256" key="2">
    <source>
        <dbReference type="SAM" id="SignalP"/>
    </source>
</evidence>
<evidence type="ECO:0008006" key="5">
    <source>
        <dbReference type="Google" id="ProtNLM"/>
    </source>
</evidence>
<evidence type="ECO:0000313" key="3">
    <source>
        <dbReference type="EnsemblMetazoa" id="AALB004741-PA"/>
    </source>
</evidence>
<feature type="compositionally biased region" description="Low complexity" evidence="1">
    <location>
        <begin position="341"/>
        <end position="351"/>
    </location>
</feature>
<feature type="region of interest" description="Disordered" evidence="1">
    <location>
        <begin position="340"/>
        <end position="377"/>
    </location>
</feature>
<keyword evidence="4" id="KW-1185">Reference proteome</keyword>